<dbReference type="Pfam" id="PF02910">
    <property type="entry name" value="Succ_DH_flav_C"/>
    <property type="match status" value="1"/>
</dbReference>
<dbReference type="AlphaFoldDB" id="X0W3C4"/>
<dbReference type="InterPro" id="IPR015939">
    <property type="entry name" value="Fum_Rdtase/Succ_DH_flav-like_C"/>
</dbReference>
<dbReference type="SUPFAM" id="SSF46977">
    <property type="entry name" value="Succinate dehydrogenase/fumarate reductase flavoprotein C-terminal domain"/>
    <property type="match status" value="1"/>
</dbReference>
<dbReference type="GO" id="GO:0016491">
    <property type="term" value="F:oxidoreductase activity"/>
    <property type="evidence" value="ECO:0007669"/>
    <property type="project" value="InterPro"/>
</dbReference>
<dbReference type="Gene3D" id="4.10.80.40">
    <property type="entry name" value="succinate dehydrogenase protein domain"/>
    <property type="match status" value="1"/>
</dbReference>
<feature type="non-terminal residue" evidence="3">
    <location>
        <position position="1"/>
    </location>
</feature>
<evidence type="ECO:0000256" key="1">
    <source>
        <dbReference type="SAM" id="MobiDB-lite"/>
    </source>
</evidence>
<comment type="caution">
    <text evidence="3">The sequence shown here is derived from an EMBL/GenBank/DDBJ whole genome shotgun (WGS) entry which is preliminary data.</text>
</comment>
<dbReference type="InterPro" id="IPR030664">
    <property type="entry name" value="SdhA/FrdA/AprA"/>
</dbReference>
<dbReference type="InterPro" id="IPR037099">
    <property type="entry name" value="Fum_R/Succ_DH_flav-like_C_sf"/>
</dbReference>
<dbReference type="PANTHER" id="PTHR11632">
    <property type="entry name" value="SUCCINATE DEHYDROGENASE 2 FLAVOPROTEIN SUBUNIT"/>
    <property type="match status" value="1"/>
</dbReference>
<gene>
    <name evidence="3" type="ORF">S01H1_60087</name>
</gene>
<protein>
    <recommendedName>
        <fullName evidence="2">Fumarate reductase/succinate dehydrogenase flavoprotein-like C-terminal domain-containing protein</fullName>
    </recommendedName>
</protein>
<reference evidence="3" key="1">
    <citation type="journal article" date="2014" name="Front. Microbiol.">
        <title>High frequency of phylogenetically diverse reductive dehalogenase-homologous genes in deep subseafloor sedimentary metagenomes.</title>
        <authorList>
            <person name="Kawai M."/>
            <person name="Futagami T."/>
            <person name="Toyoda A."/>
            <person name="Takaki Y."/>
            <person name="Nishi S."/>
            <person name="Hori S."/>
            <person name="Arai W."/>
            <person name="Tsubouchi T."/>
            <person name="Morono Y."/>
            <person name="Uchiyama I."/>
            <person name="Ito T."/>
            <person name="Fujiyama A."/>
            <person name="Inagaki F."/>
            <person name="Takami H."/>
        </authorList>
    </citation>
    <scope>NUCLEOTIDE SEQUENCE</scope>
    <source>
        <strain evidence="3">Expedition CK06-06</strain>
    </source>
</reference>
<evidence type="ECO:0000313" key="3">
    <source>
        <dbReference type="EMBL" id="GAG17837.1"/>
    </source>
</evidence>
<feature type="domain" description="Fumarate reductase/succinate dehydrogenase flavoprotein-like C-terminal" evidence="2">
    <location>
        <begin position="15"/>
        <end position="139"/>
    </location>
</feature>
<organism evidence="3">
    <name type="scientific">marine sediment metagenome</name>
    <dbReference type="NCBI Taxonomy" id="412755"/>
    <lineage>
        <taxon>unclassified sequences</taxon>
        <taxon>metagenomes</taxon>
        <taxon>ecological metagenomes</taxon>
    </lineage>
</organism>
<accession>X0W3C4</accession>
<sequence>ISNPAGTENPYKIKDELQSMMPTNVGIFRTGNELEEGLKSIHDLKERFKNIRPPTKTRAFNMDKVWILELSGNLDVAELVCTGAIRRIESRGAHFRRDYDKRDDDNWLHHTLATYTPSGPEFSTSEVDLSKYPPEERKY</sequence>
<dbReference type="EMBL" id="BARS01039343">
    <property type="protein sequence ID" value="GAG17837.1"/>
    <property type="molecule type" value="Genomic_DNA"/>
</dbReference>
<evidence type="ECO:0000259" key="2">
    <source>
        <dbReference type="Pfam" id="PF02910"/>
    </source>
</evidence>
<dbReference type="Gene3D" id="1.20.58.100">
    <property type="entry name" value="Fumarate reductase/succinate dehydrogenase flavoprotein-like, C-terminal domain"/>
    <property type="match status" value="1"/>
</dbReference>
<feature type="region of interest" description="Disordered" evidence="1">
    <location>
        <begin position="119"/>
        <end position="139"/>
    </location>
</feature>
<dbReference type="PANTHER" id="PTHR11632:SF51">
    <property type="entry name" value="SUCCINATE DEHYDROGENASE [UBIQUINONE] FLAVOPROTEIN SUBUNIT, MITOCHONDRIAL"/>
    <property type="match status" value="1"/>
</dbReference>
<proteinExistence type="predicted"/>
<name>X0W3C4_9ZZZZ</name>